<protein>
    <recommendedName>
        <fullName evidence="2">NTF2 fold domain-containing protein</fullName>
    </recommendedName>
</protein>
<accession>A0A5B9W2S7</accession>
<dbReference type="AlphaFoldDB" id="A0A5B9W2S7"/>
<organism evidence="3 4">
    <name type="scientific">Aquisphaera giovannonii</name>
    <dbReference type="NCBI Taxonomy" id="406548"/>
    <lineage>
        <taxon>Bacteria</taxon>
        <taxon>Pseudomonadati</taxon>
        <taxon>Planctomycetota</taxon>
        <taxon>Planctomycetia</taxon>
        <taxon>Isosphaerales</taxon>
        <taxon>Isosphaeraceae</taxon>
        <taxon>Aquisphaera</taxon>
    </lineage>
</organism>
<dbReference type="Pfam" id="PF15631">
    <property type="entry name" value="Imm-NTF2-2"/>
    <property type="match status" value="1"/>
</dbReference>
<evidence type="ECO:0000256" key="1">
    <source>
        <dbReference type="SAM" id="SignalP"/>
    </source>
</evidence>
<keyword evidence="1" id="KW-0732">Signal</keyword>
<dbReference type="RefSeq" id="WP_168221857.1">
    <property type="nucleotide sequence ID" value="NZ_CP042997.1"/>
</dbReference>
<proteinExistence type="predicted"/>
<keyword evidence="4" id="KW-1185">Reference proteome</keyword>
<reference evidence="3 4" key="1">
    <citation type="submission" date="2019-08" db="EMBL/GenBank/DDBJ databases">
        <title>Deep-cultivation of Planctomycetes and their phenomic and genomic characterization uncovers novel biology.</title>
        <authorList>
            <person name="Wiegand S."/>
            <person name="Jogler M."/>
            <person name="Boedeker C."/>
            <person name="Pinto D."/>
            <person name="Vollmers J."/>
            <person name="Rivas-Marin E."/>
            <person name="Kohn T."/>
            <person name="Peeters S.H."/>
            <person name="Heuer A."/>
            <person name="Rast P."/>
            <person name="Oberbeckmann S."/>
            <person name="Bunk B."/>
            <person name="Jeske O."/>
            <person name="Meyerdierks A."/>
            <person name="Storesund J.E."/>
            <person name="Kallscheuer N."/>
            <person name="Luecker S."/>
            <person name="Lage O.M."/>
            <person name="Pohl T."/>
            <person name="Merkel B.J."/>
            <person name="Hornburger P."/>
            <person name="Mueller R.-W."/>
            <person name="Bruemmer F."/>
            <person name="Labrenz M."/>
            <person name="Spormann A.M."/>
            <person name="Op den Camp H."/>
            <person name="Overmann J."/>
            <person name="Amann R."/>
            <person name="Jetten M.S.M."/>
            <person name="Mascher T."/>
            <person name="Medema M.H."/>
            <person name="Devos D.P."/>
            <person name="Kaster A.-K."/>
            <person name="Ovreas L."/>
            <person name="Rohde M."/>
            <person name="Galperin M.Y."/>
            <person name="Jogler C."/>
        </authorList>
    </citation>
    <scope>NUCLEOTIDE SEQUENCE [LARGE SCALE GENOMIC DNA]</scope>
    <source>
        <strain evidence="3 4">OJF2</strain>
    </source>
</reference>
<dbReference type="KEGG" id="agv:OJF2_34680"/>
<name>A0A5B9W2S7_9BACT</name>
<feature type="domain" description="NTF2 fold" evidence="2">
    <location>
        <begin position="39"/>
        <end position="104"/>
    </location>
</feature>
<dbReference type="Proteomes" id="UP000324233">
    <property type="component" value="Chromosome"/>
</dbReference>
<dbReference type="InterPro" id="IPR028921">
    <property type="entry name" value="NTF2_fold_dom"/>
</dbReference>
<evidence type="ECO:0000259" key="2">
    <source>
        <dbReference type="Pfam" id="PF15631"/>
    </source>
</evidence>
<feature type="signal peptide" evidence="1">
    <location>
        <begin position="1"/>
        <end position="17"/>
    </location>
</feature>
<gene>
    <name evidence="3" type="ORF">OJF2_34680</name>
</gene>
<dbReference type="EMBL" id="CP042997">
    <property type="protein sequence ID" value="QEH34923.1"/>
    <property type="molecule type" value="Genomic_DNA"/>
</dbReference>
<dbReference type="PROSITE" id="PS51257">
    <property type="entry name" value="PROKAR_LIPOPROTEIN"/>
    <property type="match status" value="1"/>
</dbReference>
<evidence type="ECO:0000313" key="3">
    <source>
        <dbReference type="EMBL" id="QEH34923.1"/>
    </source>
</evidence>
<sequence length="104" mass="11036" precursor="true">MKIMAFVLLLLAVACLGGGRGTEVSYVPEEGFVPSKEVAIKIAVAVWEPIYGAEKIAAEEPYRATLADGVWTVEGSLPEGSKGGVALARISRKDGRILRVIHGK</sequence>
<evidence type="ECO:0000313" key="4">
    <source>
        <dbReference type="Proteomes" id="UP000324233"/>
    </source>
</evidence>
<feature type="chain" id="PRO_5023073776" description="NTF2 fold domain-containing protein" evidence="1">
    <location>
        <begin position="18"/>
        <end position="104"/>
    </location>
</feature>